<organism evidence="1 2">
    <name type="scientific">Chenopodium quinoa</name>
    <name type="common">Quinoa</name>
    <dbReference type="NCBI Taxonomy" id="63459"/>
    <lineage>
        <taxon>Eukaryota</taxon>
        <taxon>Viridiplantae</taxon>
        <taxon>Streptophyta</taxon>
        <taxon>Embryophyta</taxon>
        <taxon>Tracheophyta</taxon>
        <taxon>Spermatophyta</taxon>
        <taxon>Magnoliopsida</taxon>
        <taxon>eudicotyledons</taxon>
        <taxon>Gunneridae</taxon>
        <taxon>Pentapetalae</taxon>
        <taxon>Caryophyllales</taxon>
        <taxon>Chenopodiaceae</taxon>
        <taxon>Chenopodioideae</taxon>
        <taxon>Atripliceae</taxon>
        <taxon>Chenopodium</taxon>
    </lineage>
</organism>
<reference evidence="1" key="1">
    <citation type="journal article" date="2017" name="Nature">
        <title>The genome of Chenopodium quinoa.</title>
        <authorList>
            <person name="Jarvis D.E."/>
            <person name="Ho Y.S."/>
            <person name="Lightfoot D.J."/>
            <person name="Schmoeckel S.M."/>
            <person name="Li B."/>
            <person name="Borm T.J.A."/>
            <person name="Ohyanagi H."/>
            <person name="Mineta K."/>
            <person name="Michell C.T."/>
            <person name="Saber N."/>
            <person name="Kharbatia N.M."/>
            <person name="Rupper R.R."/>
            <person name="Sharp A.R."/>
            <person name="Dally N."/>
            <person name="Boughton B.A."/>
            <person name="Woo Y.H."/>
            <person name="Gao G."/>
            <person name="Schijlen E.G.W.M."/>
            <person name="Guo X."/>
            <person name="Momin A.A."/>
            <person name="Negrao S."/>
            <person name="Al-Babili S."/>
            <person name="Gehring C."/>
            <person name="Roessner U."/>
            <person name="Jung C."/>
            <person name="Murphy K."/>
            <person name="Arold S.T."/>
            <person name="Gojobori T."/>
            <person name="van der Linden C.G."/>
            <person name="van Loo E.N."/>
            <person name="Jellen E.N."/>
            <person name="Maughan P.J."/>
            <person name="Tester M."/>
        </authorList>
    </citation>
    <scope>NUCLEOTIDE SEQUENCE [LARGE SCALE GENOMIC DNA]</scope>
    <source>
        <strain evidence="1">cv. PI 614886</strain>
    </source>
</reference>
<evidence type="ECO:0000313" key="2">
    <source>
        <dbReference type="Proteomes" id="UP000596660"/>
    </source>
</evidence>
<proteinExistence type="predicted"/>
<reference evidence="1" key="2">
    <citation type="submission" date="2021-03" db="UniProtKB">
        <authorList>
            <consortium name="EnsemblPlants"/>
        </authorList>
    </citation>
    <scope>IDENTIFICATION</scope>
</reference>
<dbReference type="EnsemblPlants" id="AUR62037796-RA">
    <property type="protein sequence ID" value="AUR62037796-RA:cds"/>
    <property type="gene ID" value="AUR62037796"/>
</dbReference>
<dbReference type="Proteomes" id="UP000596660">
    <property type="component" value="Unplaced"/>
</dbReference>
<sequence>MGSSSANVQATEVKHEVFNEFDDALDNVMLKGRRKMFYEFDDALDNVTLKERRKLLRSRKVMQSSTSNMEEKNYQGLSNLSKGVLQIAQSDSAWDAPIGRDVSLGVNDSDNLSSEYATDGTSYTAKICSLTSSGSAAVSINSRSFPLFTECKFFGTQETAMMDACAFAVVPPLAKVKDEPLDINGLCYEGGISQRTLASLHHMPLVDRVKLLSCGIPSTSMPGNPKEDEVSAMDFGNDVLESVKPVSISRPRKKRRTVTDSVETALEEDAPGLLKVLLDKGVSAEEIKLYGEEDTDDILDDSLNLDGFAELEAVISQLFSHRQTFLKYPLLRTKGEKISYCLSCLLSLVEQTKYMRNRKWPVEWGWCRDLQSFLFVFQRHNRIVLERPEYGYATYFFELLNSVPVAWQVKRLVTAMRLTGCGRITLIEDRPLVVGEDLSEGEAQVLAEYGWTPNTGLGTMLNYCDRVVHDRKQELDSSEWRMKIGRQLMNGYNGGNIVAKNLPKRLMEYQDLQDVQVKLEE</sequence>
<dbReference type="AlphaFoldDB" id="A0A803MZF6"/>
<dbReference type="PANTHER" id="PTHR47871:SF2">
    <property type="entry name" value="OS03G0221300 PROTEIN"/>
    <property type="match status" value="1"/>
</dbReference>
<evidence type="ECO:0000313" key="1">
    <source>
        <dbReference type="EnsemblPlants" id="AUR62037796-RA:cds"/>
    </source>
</evidence>
<keyword evidence="2" id="KW-1185">Reference proteome</keyword>
<dbReference type="Gramene" id="AUR62037796-RA">
    <property type="protein sequence ID" value="AUR62037796-RA:cds"/>
    <property type="gene ID" value="AUR62037796"/>
</dbReference>
<name>A0A803MZF6_CHEQI</name>
<protein>
    <submittedName>
        <fullName evidence="1">Uncharacterized protein</fullName>
    </submittedName>
</protein>
<dbReference type="PANTHER" id="PTHR47871">
    <property type="entry name" value="NAC DOMAIN-CONTAINING PROTEIN 8"/>
    <property type="match status" value="1"/>
</dbReference>
<accession>A0A803MZF6</accession>